<dbReference type="AlphaFoldDB" id="A0A499VB39"/>
<reference evidence="1" key="1">
    <citation type="submission" date="2019-04" db="EMBL/GenBank/DDBJ databases">
        <title>Draft genome sequences of Streptomyces avermitilis MC3.</title>
        <authorList>
            <person name="Komaki H."/>
            <person name="Tamura T."/>
            <person name="Hosoyama A."/>
        </authorList>
    </citation>
    <scope>NUCLEOTIDE SEQUENCE</scope>
    <source>
        <strain evidence="1">MC3</strain>
    </source>
</reference>
<accession>A0A499VB39</accession>
<protein>
    <submittedName>
        <fullName evidence="1">Uncharacterized protein</fullName>
    </submittedName>
</protein>
<sequence>MDVEAMISPSAVKLSYTDSMQVSLGLFPGECSLSAIIGNHRMRADRRGAEARKFCQANQVLRHGIPRTGAHDLAIVTP</sequence>
<evidence type="ECO:0000313" key="1">
    <source>
        <dbReference type="EMBL" id="BBJ50812.1"/>
    </source>
</evidence>
<gene>
    <name evidence="1" type="ORF">SAVMC3_34410</name>
</gene>
<proteinExistence type="predicted"/>
<name>A0A499VB39_STRAX</name>
<dbReference type="EMBL" id="AP019621">
    <property type="protein sequence ID" value="BBJ50812.1"/>
    <property type="molecule type" value="Genomic_DNA"/>
</dbReference>
<organism evidence="1">
    <name type="scientific">Streptomyces avermitilis</name>
    <dbReference type="NCBI Taxonomy" id="33903"/>
    <lineage>
        <taxon>Bacteria</taxon>
        <taxon>Bacillati</taxon>
        <taxon>Actinomycetota</taxon>
        <taxon>Actinomycetes</taxon>
        <taxon>Kitasatosporales</taxon>
        <taxon>Streptomycetaceae</taxon>
        <taxon>Streptomyces</taxon>
    </lineage>
</organism>